<accession>A0A6F8XV37</accession>
<protein>
    <recommendedName>
        <fullName evidence="1">YcaO domain-containing protein</fullName>
    </recommendedName>
</protein>
<dbReference type="AlphaFoldDB" id="A0A6F8XV37"/>
<dbReference type="Gene3D" id="3.30.160.660">
    <property type="match status" value="1"/>
</dbReference>
<dbReference type="Proteomes" id="UP000502508">
    <property type="component" value="Chromosome"/>
</dbReference>
<dbReference type="EMBL" id="AP022870">
    <property type="protein sequence ID" value="BCB77722.1"/>
    <property type="molecule type" value="Genomic_DNA"/>
</dbReference>
<dbReference type="KEGG" id="pfla:Pflav_041320"/>
<proteinExistence type="predicted"/>
<dbReference type="Gene3D" id="3.30.1330.230">
    <property type="match status" value="1"/>
</dbReference>
<reference evidence="2 3" key="1">
    <citation type="submission" date="2020-03" db="EMBL/GenBank/DDBJ databases">
        <title>Whole genome shotgun sequence of Phytohabitans flavus NBRC 107702.</title>
        <authorList>
            <person name="Komaki H."/>
            <person name="Tamura T."/>
        </authorList>
    </citation>
    <scope>NUCLEOTIDE SEQUENCE [LARGE SCALE GENOMIC DNA]</scope>
    <source>
        <strain evidence="2 3">NBRC 107702</strain>
    </source>
</reference>
<name>A0A6F8XV37_9ACTN</name>
<dbReference type="PROSITE" id="PS51664">
    <property type="entry name" value="YCAO"/>
    <property type="match status" value="1"/>
</dbReference>
<evidence type="ECO:0000259" key="1">
    <source>
        <dbReference type="PROSITE" id="PS51664"/>
    </source>
</evidence>
<dbReference type="InterPro" id="IPR003776">
    <property type="entry name" value="YcaO-like_dom"/>
</dbReference>
<evidence type="ECO:0000313" key="2">
    <source>
        <dbReference type="EMBL" id="BCB77722.1"/>
    </source>
</evidence>
<feature type="domain" description="YcaO" evidence="1">
    <location>
        <begin position="253"/>
        <end position="590"/>
    </location>
</feature>
<dbReference type="RefSeq" id="WP_173037437.1">
    <property type="nucleotide sequence ID" value="NZ_AP022870.1"/>
</dbReference>
<dbReference type="Gene3D" id="3.30.40.250">
    <property type="match status" value="1"/>
</dbReference>
<keyword evidence="3" id="KW-1185">Reference proteome</keyword>
<gene>
    <name evidence="2" type="ORF">Pflav_041320</name>
</gene>
<dbReference type="Pfam" id="PF02624">
    <property type="entry name" value="YcaO"/>
    <property type="match status" value="1"/>
</dbReference>
<sequence length="590" mass="63330">MLPADVLVVARADTFIVHRAHATVRVDLDRGADPRTIADAVRCGPAALAERGLVSATEAAELELALAEQGIHTDLGRPAELPFGVAPLAAVVTAFAESRALSEGVLAVTATEALWLPPDAKPATRERALRLFVSRLPDQVRLGTYGWLAAGHPGLSSAGDLPDTEWAQAVRAAVTGTAEVTTWSWATGELELTGRFVEGIPAGRLSVTQVAGLDEWPLDDGTVIHYARGSYASPHLSTLDPFAPVVAANHCAGADVDPAQARTKCVAEGLERFALGDIPERALYRAPAERLPDPWLDPSTVISYDAAHRERLGLDVFDPARLEWWTAGQRPDGTPIWLPAALVFMQFPDLPPWLHHGYLSTNAAAAHPDPEQAVLRAWLEAVERDAFQRARAAERATTAIALPSLPASLGPLVRYVRARVDLRLAVLPAVAGIPVVAAAGVGDNGLVLGMSAAATPEAAARKALLEACAELRYPFTDDPDPESVRTPFEHGALYRKPARLSRLAWLLDGPIVDWRHVKTPGPPRIPDRAAIYRFPSRLLDGLTVAKVLDPDLVPITFGYDSDPTGHPAFAEGYRRRGVAFTEPLFPHPFA</sequence>
<reference evidence="2 3" key="2">
    <citation type="submission" date="2020-03" db="EMBL/GenBank/DDBJ databases">
        <authorList>
            <person name="Ichikawa N."/>
            <person name="Kimura A."/>
            <person name="Kitahashi Y."/>
            <person name="Uohara A."/>
        </authorList>
    </citation>
    <scope>NUCLEOTIDE SEQUENCE [LARGE SCALE GENOMIC DNA]</scope>
    <source>
        <strain evidence="2 3">NBRC 107702</strain>
    </source>
</reference>
<evidence type="ECO:0000313" key="3">
    <source>
        <dbReference type="Proteomes" id="UP000502508"/>
    </source>
</evidence>
<organism evidence="2 3">
    <name type="scientific">Phytohabitans flavus</name>
    <dbReference type="NCBI Taxonomy" id="1076124"/>
    <lineage>
        <taxon>Bacteria</taxon>
        <taxon>Bacillati</taxon>
        <taxon>Actinomycetota</taxon>
        <taxon>Actinomycetes</taxon>
        <taxon>Micromonosporales</taxon>
        <taxon>Micromonosporaceae</taxon>
    </lineage>
</organism>